<reference evidence="2" key="1">
    <citation type="journal article" date="2022" name="bioRxiv">
        <title>Sequencing and chromosome-scale assembly of the giantPleurodeles waltlgenome.</title>
        <authorList>
            <person name="Brown T."/>
            <person name="Elewa A."/>
            <person name="Iarovenko S."/>
            <person name="Subramanian E."/>
            <person name="Araus A.J."/>
            <person name="Petzold A."/>
            <person name="Susuki M."/>
            <person name="Suzuki K.-i.T."/>
            <person name="Hayashi T."/>
            <person name="Toyoda A."/>
            <person name="Oliveira C."/>
            <person name="Osipova E."/>
            <person name="Leigh N.D."/>
            <person name="Simon A."/>
            <person name="Yun M.H."/>
        </authorList>
    </citation>
    <scope>NUCLEOTIDE SEQUENCE</scope>
    <source>
        <strain evidence="2">20211129_DDA</strain>
        <tissue evidence="2">Liver</tissue>
    </source>
</reference>
<gene>
    <name evidence="2" type="ORF">NDU88_001658</name>
</gene>
<comment type="caution">
    <text evidence="2">The sequence shown here is derived from an EMBL/GenBank/DDBJ whole genome shotgun (WGS) entry which is preliminary data.</text>
</comment>
<dbReference type="AlphaFoldDB" id="A0AAV7RAZ4"/>
<feature type="compositionally biased region" description="Basic and acidic residues" evidence="1">
    <location>
        <begin position="117"/>
        <end position="133"/>
    </location>
</feature>
<dbReference type="EMBL" id="JANPWB010000009">
    <property type="protein sequence ID" value="KAJ1148832.1"/>
    <property type="molecule type" value="Genomic_DNA"/>
</dbReference>
<feature type="region of interest" description="Disordered" evidence="1">
    <location>
        <begin position="93"/>
        <end position="162"/>
    </location>
</feature>
<accession>A0AAV7RAZ4</accession>
<keyword evidence="3" id="KW-1185">Reference proteome</keyword>
<protein>
    <submittedName>
        <fullName evidence="2">Uncharacterized protein</fullName>
    </submittedName>
</protein>
<dbReference type="Proteomes" id="UP001066276">
    <property type="component" value="Chromosome 5"/>
</dbReference>
<proteinExistence type="predicted"/>
<evidence type="ECO:0000313" key="3">
    <source>
        <dbReference type="Proteomes" id="UP001066276"/>
    </source>
</evidence>
<feature type="compositionally biased region" description="Polar residues" evidence="1">
    <location>
        <begin position="139"/>
        <end position="162"/>
    </location>
</feature>
<sequence>MELHAEVIGEYTARVETAAIYFGAEFTRKTPHDNFAAAVTQNGGRDRAVNPSQPRPAAERIRRSRREAIGEYTAQVGTAASHPGAEIARKIPPENFAATATQNGSRDRTVSSLRLRHSAERTRRSRGGEDPHTIHRRTQGAQTPSLPTARTTLRSGTSANAA</sequence>
<evidence type="ECO:0000313" key="2">
    <source>
        <dbReference type="EMBL" id="KAJ1148832.1"/>
    </source>
</evidence>
<organism evidence="2 3">
    <name type="scientific">Pleurodeles waltl</name>
    <name type="common">Iberian ribbed newt</name>
    <dbReference type="NCBI Taxonomy" id="8319"/>
    <lineage>
        <taxon>Eukaryota</taxon>
        <taxon>Metazoa</taxon>
        <taxon>Chordata</taxon>
        <taxon>Craniata</taxon>
        <taxon>Vertebrata</taxon>
        <taxon>Euteleostomi</taxon>
        <taxon>Amphibia</taxon>
        <taxon>Batrachia</taxon>
        <taxon>Caudata</taxon>
        <taxon>Salamandroidea</taxon>
        <taxon>Salamandridae</taxon>
        <taxon>Pleurodelinae</taxon>
        <taxon>Pleurodeles</taxon>
    </lineage>
</organism>
<evidence type="ECO:0000256" key="1">
    <source>
        <dbReference type="SAM" id="MobiDB-lite"/>
    </source>
</evidence>
<name>A0AAV7RAZ4_PLEWA</name>